<gene>
    <name evidence="2" type="ORF">EZS26_000976</name>
</gene>
<proteinExistence type="predicted"/>
<name>A0A5M8P3A7_9BACT</name>
<dbReference type="SUPFAM" id="SSF46565">
    <property type="entry name" value="Chaperone J-domain"/>
    <property type="match status" value="1"/>
</dbReference>
<feature type="domain" description="Large polyvalent protein associated" evidence="1">
    <location>
        <begin position="93"/>
        <end position="178"/>
    </location>
</feature>
<evidence type="ECO:0000313" key="2">
    <source>
        <dbReference type="EMBL" id="KAA6302806.1"/>
    </source>
</evidence>
<reference evidence="2 3" key="1">
    <citation type="submission" date="2019-03" db="EMBL/GenBank/DDBJ databases">
        <title>Single cell metagenomics reveals metabolic interactions within the superorganism composed of flagellate Streblomastix strix and complex community of Bacteroidetes bacteria on its surface.</title>
        <authorList>
            <person name="Treitli S.C."/>
            <person name="Kolisko M."/>
            <person name="Husnik F."/>
            <person name="Keeling P."/>
            <person name="Hampl V."/>
        </authorList>
    </citation>
    <scope>NUCLEOTIDE SEQUENCE [LARGE SCALE GENOMIC DNA]</scope>
    <source>
        <strain evidence="2">St1</strain>
    </source>
</reference>
<dbReference type="Proteomes" id="UP000324575">
    <property type="component" value="Unassembled WGS sequence"/>
</dbReference>
<protein>
    <recommendedName>
        <fullName evidence="1">Large polyvalent protein associated domain-containing protein</fullName>
    </recommendedName>
</protein>
<organism evidence="2 3">
    <name type="scientific">Candidatus Ordinivivax streblomastigis</name>
    <dbReference type="NCBI Taxonomy" id="2540710"/>
    <lineage>
        <taxon>Bacteria</taxon>
        <taxon>Pseudomonadati</taxon>
        <taxon>Bacteroidota</taxon>
        <taxon>Bacteroidia</taxon>
        <taxon>Bacteroidales</taxon>
        <taxon>Candidatus Ordinivivax</taxon>
    </lineage>
</organism>
<comment type="caution">
    <text evidence="2">The sequence shown here is derived from an EMBL/GenBank/DDBJ whole genome shotgun (WGS) entry which is preliminary data.</text>
</comment>
<dbReference type="EMBL" id="SNRX01000005">
    <property type="protein sequence ID" value="KAA6302806.1"/>
    <property type="molecule type" value="Genomic_DNA"/>
</dbReference>
<evidence type="ECO:0000313" key="3">
    <source>
        <dbReference type="Proteomes" id="UP000324575"/>
    </source>
</evidence>
<accession>A0A5M8P3A7</accession>
<sequence length="340" mass="39832">MKYFNHISSLADLKKQYRTLAIANHPDKGGKTETMQAINAEFEKLFPLWEHRTDSVSVQTGYENDYTGASAKKYTEYVYNEYRFRGSNYKGQSPKEVCEIIRKWLKETYPFYKFSVVCKHYNSIYIALIQADFEVFNETGKSQAGKQLNHYYIDRDNDLTERAKEVLDNVYRQVNSYNFDDSDAMTDYFHCNFYLNLSIGNHNQPYRVVLPQLKHKGKKPEVFKRPEGQAHKTIRQALGKAAFAQYEDRRGKRTLLCEKHYYGDEMEGEYYPLHYAARKTAQKRMDKLNDAGILCQLLGYNGGYIEFLGYTPETEQKLNEEDSFADLAEKQWNEKQSKAA</sequence>
<dbReference type="AlphaFoldDB" id="A0A5M8P3A7"/>
<dbReference type="InterPro" id="IPR041311">
    <property type="entry name" value="LPD29"/>
</dbReference>
<evidence type="ECO:0000259" key="1">
    <source>
        <dbReference type="Pfam" id="PF18847"/>
    </source>
</evidence>
<dbReference type="InterPro" id="IPR036869">
    <property type="entry name" value="J_dom_sf"/>
</dbReference>
<dbReference type="Pfam" id="PF18847">
    <property type="entry name" value="LPD29"/>
    <property type="match status" value="1"/>
</dbReference>
<dbReference type="Gene3D" id="1.10.287.110">
    <property type="entry name" value="DnaJ domain"/>
    <property type="match status" value="1"/>
</dbReference>